<keyword evidence="2" id="KW-1185">Reference proteome</keyword>
<dbReference type="EMBL" id="AYYI01000106">
    <property type="protein sequence ID" value="KRM92782.1"/>
    <property type="molecule type" value="Genomic_DNA"/>
</dbReference>
<comment type="caution">
    <text evidence="1">The sequence shown here is derived from an EMBL/GenBank/DDBJ whole genome shotgun (WGS) entry which is preliminary data.</text>
</comment>
<gene>
    <name evidence="1" type="ORF">FC24_GL000949</name>
</gene>
<reference evidence="1 2" key="1">
    <citation type="journal article" date="2015" name="Genome Announc.">
        <title>Expanding the biotechnology potential of lactobacilli through comparative genomics of 213 strains and associated genera.</title>
        <authorList>
            <person name="Sun Z."/>
            <person name="Harris H.M."/>
            <person name="McCann A."/>
            <person name="Guo C."/>
            <person name="Argimon S."/>
            <person name="Zhang W."/>
            <person name="Yang X."/>
            <person name="Jeffery I.B."/>
            <person name="Cooney J.C."/>
            <person name="Kagawa T.F."/>
            <person name="Liu W."/>
            <person name="Song Y."/>
            <person name="Salvetti E."/>
            <person name="Wrobel A."/>
            <person name="Rasinkangas P."/>
            <person name="Parkhill J."/>
            <person name="Rea M.C."/>
            <person name="O'Sullivan O."/>
            <person name="Ritari J."/>
            <person name="Douillard F.P."/>
            <person name="Paul Ross R."/>
            <person name="Yang R."/>
            <person name="Briner A.E."/>
            <person name="Felis G.E."/>
            <person name="de Vos W.M."/>
            <person name="Barrangou R."/>
            <person name="Klaenhammer T.R."/>
            <person name="Caufield P.W."/>
            <person name="Cui Y."/>
            <person name="Zhang H."/>
            <person name="O'Toole P.W."/>
        </authorList>
    </citation>
    <scope>NUCLEOTIDE SEQUENCE [LARGE SCALE GENOMIC DNA]</scope>
    <source>
        <strain evidence="1 2">DSM 20253</strain>
    </source>
</reference>
<sequence length="121" mass="13625">MSKSAIFKQAWALAAMGAVRFGGKKSEYFVESLKIVYAKDKIYVLLVQTSRNRPAWCAKITGLSKRYGLQREFLGDYGLGHWDLTDGIYNYGRGKGDSHYIIVKDGNAQVTYDDDVKLVFA</sequence>
<evidence type="ECO:0000313" key="2">
    <source>
        <dbReference type="Proteomes" id="UP000051638"/>
    </source>
</evidence>
<dbReference type="InterPro" id="IPR010878">
    <property type="entry name" value="Gp111"/>
</dbReference>
<proteinExistence type="predicted"/>
<dbReference type="Proteomes" id="UP000051638">
    <property type="component" value="Unassembled WGS sequence"/>
</dbReference>
<evidence type="ECO:0000313" key="1">
    <source>
        <dbReference type="EMBL" id="KRM92782.1"/>
    </source>
</evidence>
<name>A0A0R2CMH6_9LACO</name>
<dbReference type="AlphaFoldDB" id="A0A0R2CMH6"/>
<organism evidence="1 2">
    <name type="scientific">Loigolactobacillus rennini DSM 20253</name>
    <dbReference type="NCBI Taxonomy" id="1423796"/>
    <lineage>
        <taxon>Bacteria</taxon>
        <taxon>Bacillati</taxon>
        <taxon>Bacillota</taxon>
        <taxon>Bacilli</taxon>
        <taxon>Lactobacillales</taxon>
        <taxon>Lactobacillaceae</taxon>
        <taxon>Loigolactobacillus</taxon>
    </lineage>
</organism>
<dbReference type="STRING" id="1423796.FC24_GL000949"/>
<protein>
    <submittedName>
        <fullName evidence="1">Uncharacterized protein</fullName>
    </submittedName>
</protein>
<dbReference type="PATRIC" id="fig|1423796.3.peg.971"/>
<dbReference type="RefSeq" id="WP_057874930.1">
    <property type="nucleotide sequence ID" value="NZ_AYYI01000106.1"/>
</dbReference>
<dbReference type="OrthoDB" id="2971804at2"/>
<accession>A0A0R2CMH6</accession>
<dbReference type="Pfam" id="PF07410">
    <property type="entry name" value="Phage_Gp111"/>
    <property type="match status" value="1"/>
</dbReference>